<dbReference type="AlphaFoldDB" id="A0A2H6KA15"/>
<gene>
    <name evidence="1" type="ORF">BOVATA_013180</name>
</gene>
<evidence type="ECO:0000313" key="2">
    <source>
        <dbReference type="Proteomes" id="UP000236319"/>
    </source>
</evidence>
<dbReference type="GeneID" id="39873595"/>
<proteinExistence type="predicted"/>
<dbReference type="VEuPathDB" id="PiroplasmaDB:BOVATA_013180"/>
<accession>A0A2H6KA15</accession>
<sequence length="161" mass="16651">MDSSAEIGSLLGDAPSSPVTEASASLETVEVVSVVSPSDSVTPLVTPFVTFFESELLPELLSLDSCVFASDADESLAANVLSVSETLLLSAVLDSELVGFASVSPVTADSPLKFFDEFSVVDVSLVELPLVLSSADVDSASVEFLVLAFNDPVPPAAPLKR</sequence>
<evidence type="ECO:0000313" key="1">
    <source>
        <dbReference type="EMBL" id="GBE59825.1"/>
    </source>
</evidence>
<reference evidence="1 2" key="1">
    <citation type="journal article" date="2017" name="BMC Genomics">
        <title>Whole-genome assembly of Babesia ovata and comparative genomics between closely related pathogens.</title>
        <authorList>
            <person name="Yamagishi J."/>
            <person name="Asada M."/>
            <person name="Hakimi H."/>
            <person name="Tanaka T.Q."/>
            <person name="Sugimoto C."/>
            <person name="Kawazu S."/>
        </authorList>
    </citation>
    <scope>NUCLEOTIDE SEQUENCE [LARGE SCALE GENOMIC DNA]</scope>
    <source>
        <strain evidence="1 2">Miyake</strain>
    </source>
</reference>
<name>A0A2H6KA15_9APIC</name>
<comment type="caution">
    <text evidence="1">The sequence shown here is derived from an EMBL/GenBank/DDBJ whole genome shotgun (WGS) entry which is preliminary data.</text>
</comment>
<organism evidence="1 2">
    <name type="scientific">Babesia ovata</name>
    <dbReference type="NCBI Taxonomy" id="189622"/>
    <lineage>
        <taxon>Eukaryota</taxon>
        <taxon>Sar</taxon>
        <taxon>Alveolata</taxon>
        <taxon>Apicomplexa</taxon>
        <taxon>Aconoidasida</taxon>
        <taxon>Piroplasmida</taxon>
        <taxon>Babesiidae</taxon>
        <taxon>Babesia</taxon>
    </lineage>
</organism>
<dbReference type="EMBL" id="BDSA01000001">
    <property type="protein sequence ID" value="GBE59825.1"/>
    <property type="molecule type" value="Genomic_DNA"/>
</dbReference>
<protein>
    <submittedName>
        <fullName evidence="1">Vacuolar sorting protein, putative</fullName>
    </submittedName>
</protein>
<keyword evidence="2" id="KW-1185">Reference proteome</keyword>
<dbReference type="Proteomes" id="UP000236319">
    <property type="component" value="Unassembled WGS sequence"/>
</dbReference>
<dbReference type="RefSeq" id="XP_028866068.1">
    <property type="nucleotide sequence ID" value="XM_029010235.1"/>
</dbReference>